<proteinExistence type="predicted"/>
<dbReference type="RefSeq" id="WP_127455163.1">
    <property type="nucleotide sequence ID" value="NZ_JAROBY010000041.1"/>
</dbReference>
<dbReference type="Proteomes" id="UP001355653">
    <property type="component" value="Unassembled WGS sequence"/>
</dbReference>
<feature type="domain" description="Tyr recombinase" evidence="2">
    <location>
        <begin position="21"/>
        <end position="103"/>
    </location>
</feature>
<evidence type="ECO:0000256" key="1">
    <source>
        <dbReference type="ARBA" id="ARBA00023172"/>
    </source>
</evidence>
<reference evidence="3 4" key="1">
    <citation type="submission" date="2023-03" db="EMBL/GenBank/DDBJ databases">
        <title>Bacillus Genome Sequencing.</title>
        <authorList>
            <person name="Dunlap C."/>
        </authorList>
    </citation>
    <scope>NUCLEOTIDE SEQUENCE [LARGE SCALE GENOMIC DNA]</scope>
    <source>
        <strain evidence="3 4">NRS-1351</strain>
    </source>
</reference>
<dbReference type="Pfam" id="PF00589">
    <property type="entry name" value="Phage_integrase"/>
    <property type="match status" value="1"/>
</dbReference>
<accession>A0ABU6DH93</accession>
<dbReference type="InterPro" id="IPR013762">
    <property type="entry name" value="Integrase-like_cat_sf"/>
</dbReference>
<dbReference type="InterPro" id="IPR011010">
    <property type="entry name" value="DNA_brk_join_enz"/>
</dbReference>
<dbReference type="EMBL" id="JAROBY010000041">
    <property type="protein sequence ID" value="MEB4796906.1"/>
    <property type="molecule type" value="Genomic_DNA"/>
</dbReference>
<evidence type="ECO:0000259" key="2">
    <source>
        <dbReference type="Pfam" id="PF00589"/>
    </source>
</evidence>
<dbReference type="Gene3D" id="1.10.443.10">
    <property type="entry name" value="Intergrase catalytic core"/>
    <property type="match status" value="1"/>
</dbReference>
<dbReference type="SUPFAM" id="SSF56349">
    <property type="entry name" value="DNA breaking-rejoining enzymes"/>
    <property type="match status" value="1"/>
</dbReference>
<dbReference type="InterPro" id="IPR002104">
    <property type="entry name" value="Integrase_catalytic"/>
</dbReference>
<keyword evidence="1" id="KW-0233">DNA recombination</keyword>
<protein>
    <submittedName>
        <fullName evidence="3">Site-specific integrase</fullName>
    </submittedName>
</protein>
<sequence>MNPLEAQSFNKGSHKKRTKFIRFSQETLKLLIRYVNTERKACVKGVLSFKDEAENEPIFVTIHGRPYTYHTFYAQWQKIVKAAELQLNPHKTRHWHVTNMMRGIFETASTDAEIARKKKELIHYMRWRDESTIEVYEHYFNEMEFGEVQAEIFDKMRQKEQEYLSKKGKKRRKSKKAVTPETLLQTEDEDWLNEIFEGMGT</sequence>
<name>A0ABU6DH93_9BACL</name>
<evidence type="ECO:0000313" key="4">
    <source>
        <dbReference type="Proteomes" id="UP001355653"/>
    </source>
</evidence>
<comment type="caution">
    <text evidence="3">The sequence shown here is derived from an EMBL/GenBank/DDBJ whole genome shotgun (WGS) entry which is preliminary data.</text>
</comment>
<organism evidence="3 4">
    <name type="scientific">Paenibacillus chondroitinus</name>
    <dbReference type="NCBI Taxonomy" id="59842"/>
    <lineage>
        <taxon>Bacteria</taxon>
        <taxon>Bacillati</taxon>
        <taxon>Bacillota</taxon>
        <taxon>Bacilli</taxon>
        <taxon>Bacillales</taxon>
        <taxon>Paenibacillaceae</taxon>
        <taxon>Paenibacillus</taxon>
    </lineage>
</organism>
<gene>
    <name evidence="3" type="ORF">P5G65_23685</name>
</gene>
<evidence type="ECO:0000313" key="3">
    <source>
        <dbReference type="EMBL" id="MEB4796906.1"/>
    </source>
</evidence>
<keyword evidence="4" id="KW-1185">Reference proteome</keyword>